<dbReference type="Gene3D" id="3.40.50.150">
    <property type="entry name" value="Vaccinia Virus protein VP39"/>
    <property type="match status" value="1"/>
</dbReference>
<dbReference type="GO" id="GO:0008757">
    <property type="term" value="F:S-adenosylmethionine-dependent methyltransferase activity"/>
    <property type="evidence" value="ECO:0007669"/>
    <property type="project" value="InterPro"/>
</dbReference>
<comment type="caution">
    <text evidence="2">The sequence shown here is derived from an EMBL/GenBank/DDBJ whole genome shotgun (WGS) entry which is preliminary data.</text>
</comment>
<dbReference type="Proteomes" id="UP000011747">
    <property type="component" value="Unassembled WGS sequence"/>
</dbReference>
<evidence type="ECO:0000313" key="3">
    <source>
        <dbReference type="Proteomes" id="UP000011747"/>
    </source>
</evidence>
<keyword evidence="3" id="KW-1185">Reference proteome</keyword>
<gene>
    <name evidence="2" type="ORF">HMPREF1015_02369</name>
</gene>
<name>G9QQU6_9BACI</name>
<dbReference type="InterPro" id="IPR013216">
    <property type="entry name" value="Methyltransf_11"/>
</dbReference>
<sequence length="123" mass="14352">MFIALFFFKMFQCFPSAQRFEFMTSHKIFYAIFQDNIYDYVFSSLAIHNIKNKQGREKAVREAFRVLKPGGTLVIVDIVRTKEYLNVLKDLSVANVSHTLAGWKGWWTGPWMPTHIIVAKKSK</sequence>
<dbReference type="EMBL" id="ACWF01000171">
    <property type="protein sequence ID" value="EHL72257.1"/>
    <property type="molecule type" value="Genomic_DNA"/>
</dbReference>
<dbReference type="InterPro" id="IPR029063">
    <property type="entry name" value="SAM-dependent_MTases_sf"/>
</dbReference>
<accession>G9QQU6</accession>
<dbReference type="HOGENOM" id="CLU_2010711_0_0_9"/>
<evidence type="ECO:0000313" key="2">
    <source>
        <dbReference type="EMBL" id="EHL72257.1"/>
    </source>
</evidence>
<dbReference type="SUPFAM" id="SSF53335">
    <property type="entry name" value="S-adenosyl-L-methionine-dependent methyltransferases"/>
    <property type="match status" value="1"/>
</dbReference>
<dbReference type="PANTHER" id="PTHR45277:SF1">
    <property type="entry name" value="EXPRESSED PROTEIN"/>
    <property type="match status" value="1"/>
</dbReference>
<evidence type="ECO:0000259" key="1">
    <source>
        <dbReference type="Pfam" id="PF08241"/>
    </source>
</evidence>
<reference evidence="2 3" key="1">
    <citation type="submission" date="2011-09" db="EMBL/GenBank/DDBJ databases">
        <title>The Genome Sequence of Bacillus smithii 7_3_47FAA.</title>
        <authorList>
            <consortium name="The Broad Institute Genome Sequencing Platform"/>
            <person name="Earl A."/>
            <person name="Ward D."/>
            <person name="Feldgarden M."/>
            <person name="Gevers D."/>
            <person name="Daigneault M."/>
            <person name="Strauss J."/>
            <person name="Allen-Vercoe E."/>
            <person name="Young S.K."/>
            <person name="Zeng Q."/>
            <person name="Gargeya S."/>
            <person name="Fitzgerald M."/>
            <person name="Haas B."/>
            <person name="Abouelleil A."/>
            <person name="Alvarado L."/>
            <person name="Arachchi H.M."/>
            <person name="Berlin A."/>
            <person name="Brown A."/>
            <person name="Chapman S.B."/>
            <person name="Chen Z."/>
            <person name="Dunbar C."/>
            <person name="Freedman E."/>
            <person name="Gearin G."/>
            <person name="Goldberg J."/>
            <person name="Griggs A."/>
            <person name="Gujja S."/>
            <person name="Heiman D."/>
            <person name="Howarth C."/>
            <person name="Larson L."/>
            <person name="Lui A."/>
            <person name="MacDonald P.J.P."/>
            <person name="Montmayeur A."/>
            <person name="Murphy C."/>
            <person name="Neiman D."/>
            <person name="Pearson M."/>
            <person name="Priest M."/>
            <person name="Roberts A."/>
            <person name="Saif S."/>
            <person name="Shea T."/>
            <person name="Shenoy N."/>
            <person name="Sisk P."/>
            <person name="Stolte C."/>
            <person name="Sykes S."/>
            <person name="Wortman J."/>
            <person name="Nusbaum C."/>
            <person name="Birren B."/>
        </authorList>
    </citation>
    <scope>NUCLEOTIDE SEQUENCE [LARGE SCALE GENOMIC DNA]</scope>
    <source>
        <strain evidence="2 3">7_3_47FAA</strain>
    </source>
</reference>
<proteinExistence type="predicted"/>
<feature type="domain" description="Methyltransferase type 11" evidence="1">
    <location>
        <begin position="33"/>
        <end position="75"/>
    </location>
</feature>
<dbReference type="Pfam" id="PF08241">
    <property type="entry name" value="Methyltransf_11"/>
    <property type="match status" value="1"/>
</dbReference>
<dbReference type="PANTHER" id="PTHR45277">
    <property type="entry name" value="EXPRESSED PROTEIN"/>
    <property type="match status" value="1"/>
</dbReference>
<dbReference type="PATRIC" id="fig|665952.3.peg.3612"/>
<organism evidence="2 3">
    <name type="scientific">Bacillus smithii 7_3_47FAA</name>
    <dbReference type="NCBI Taxonomy" id="665952"/>
    <lineage>
        <taxon>Bacteria</taxon>
        <taxon>Bacillati</taxon>
        <taxon>Bacillota</taxon>
        <taxon>Bacilli</taxon>
        <taxon>Bacillales</taxon>
        <taxon>Bacillaceae</taxon>
        <taxon>Bacillus</taxon>
    </lineage>
</organism>
<dbReference type="AlphaFoldDB" id="G9QQU6"/>
<protein>
    <recommendedName>
        <fullName evidence="1">Methyltransferase type 11 domain-containing protein</fullName>
    </recommendedName>
</protein>